<protein>
    <recommendedName>
        <fullName evidence="3">F-box domain-containing protein</fullName>
    </recommendedName>
</protein>
<comment type="caution">
    <text evidence="1">The sequence shown here is derived from an EMBL/GenBank/DDBJ whole genome shotgun (WGS) entry which is preliminary data.</text>
</comment>
<feature type="non-terminal residue" evidence="1">
    <location>
        <position position="77"/>
    </location>
</feature>
<organism evidence="1 2">
    <name type="scientific">Mycena rosella</name>
    <name type="common">Pink bonnet</name>
    <name type="synonym">Agaricus rosellus</name>
    <dbReference type="NCBI Taxonomy" id="1033263"/>
    <lineage>
        <taxon>Eukaryota</taxon>
        <taxon>Fungi</taxon>
        <taxon>Dikarya</taxon>
        <taxon>Basidiomycota</taxon>
        <taxon>Agaricomycotina</taxon>
        <taxon>Agaricomycetes</taxon>
        <taxon>Agaricomycetidae</taxon>
        <taxon>Agaricales</taxon>
        <taxon>Marasmiineae</taxon>
        <taxon>Mycenaceae</taxon>
        <taxon>Mycena</taxon>
    </lineage>
</organism>
<dbReference type="EMBL" id="JARKIE010000419">
    <property type="protein sequence ID" value="KAJ7642292.1"/>
    <property type="molecule type" value="Genomic_DNA"/>
</dbReference>
<evidence type="ECO:0008006" key="3">
    <source>
        <dbReference type="Google" id="ProtNLM"/>
    </source>
</evidence>
<keyword evidence="2" id="KW-1185">Reference proteome</keyword>
<proteinExistence type="predicted"/>
<gene>
    <name evidence="1" type="ORF">B0H17DRAFT_960161</name>
</gene>
<dbReference type="Proteomes" id="UP001221757">
    <property type="component" value="Unassembled WGS sequence"/>
</dbReference>
<dbReference type="AlphaFoldDB" id="A0AAD7C9N1"/>
<evidence type="ECO:0000313" key="1">
    <source>
        <dbReference type="EMBL" id="KAJ7642292.1"/>
    </source>
</evidence>
<reference evidence="1" key="1">
    <citation type="submission" date="2023-03" db="EMBL/GenBank/DDBJ databases">
        <title>Massive genome expansion in bonnet fungi (Mycena s.s.) driven by repeated elements and novel gene families across ecological guilds.</title>
        <authorList>
            <consortium name="Lawrence Berkeley National Laboratory"/>
            <person name="Harder C.B."/>
            <person name="Miyauchi S."/>
            <person name="Viragh M."/>
            <person name="Kuo A."/>
            <person name="Thoen E."/>
            <person name="Andreopoulos B."/>
            <person name="Lu D."/>
            <person name="Skrede I."/>
            <person name="Drula E."/>
            <person name="Henrissat B."/>
            <person name="Morin E."/>
            <person name="Kohler A."/>
            <person name="Barry K."/>
            <person name="LaButti K."/>
            <person name="Morin E."/>
            <person name="Salamov A."/>
            <person name="Lipzen A."/>
            <person name="Mereny Z."/>
            <person name="Hegedus B."/>
            <person name="Baldrian P."/>
            <person name="Stursova M."/>
            <person name="Weitz H."/>
            <person name="Taylor A."/>
            <person name="Grigoriev I.V."/>
            <person name="Nagy L.G."/>
            <person name="Martin F."/>
            <person name="Kauserud H."/>
        </authorList>
    </citation>
    <scope>NUCLEOTIDE SEQUENCE</scope>
    <source>
        <strain evidence="1">CBHHK067</strain>
    </source>
</reference>
<name>A0AAD7C9N1_MYCRO</name>
<accession>A0AAD7C9N1</accession>
<evidence type="ECO:0000313" key="2">
    <source>
        <dbReference type="Proteomes" id="UP001221757"/>
    </source>
</evidence>
<sequence length="77" mass="8261">MTDSSSLGSSSGLPVEIWTLVHAFACTDDGAAGRTLSLVSKDWRTISAPFRFQSIALVGPKPILRFVCLLNSNPESH</sequence>